<dbReference type="EMBL" id="BSDP01000001">
    <property type="protein sequence ID" value="GLI26406.1"/>
    <property type="molecule type" value="Genomic_DNA"/>
</dbReference>
<dbReference type="AlphaFoldDB" id="A0A9W6CUP6"/>
<name>A0A9W6CUP6_9MICO</name>
<dbReference type="Proteomes" id="UP001144396">
    <property type="component" value="Unassembled WGS sequence"/>
</dbReference>
<dbReference type="Gene3D" id="3.40.430.10">
    <property type="entry name" value="Dihydrofolate Reductase, subunit A"/>
    <property type="match status" value="1"/>
</dbReference>
<feature type="domain" description="Bacterial bifunctional deaminase-reductase C-terminal" evidence="1">
    <location>
        <begin position="3"/>
        <end position="166"/>
    </location>
</feature>
<organism evidence="2 3">
    <name type="scientific">Agromyces rhizosphaerae</name>
    <dbReference type="NCBI Taxonomy" id="88374"/>
    <lineage>
        <taxon>Bacteria</taxon>
        <taxon>Bacillati</taxon>
        <taxon>Actinomycetota</taxon>
        <taxon>Actinomycetes</taxon>
        <taxon>Micrococcales</taxon>
        <taxon>Microbacteriaceae</taxon>
        <taxon>Agromyces</taxon>
    </lineage>
</organism>
<proteinExistence type="predicted"/>
<dbReference type="SUPFAM" id="SSF53597">
    <property type="entry name" value="Dihydrofolate reductase-like"/>
    <property type="match status" value="1"/>
</dbReference>
<comment type="caution">
    <text evidence="2">The sequence shown here is derived from an EMBL/GenBank/DDBJ whole genome shotgun (WGS) entry which is preliminary data.</text>
</comment>
<evidence type="ECO:0000259" key="1">
    <source>
        <dbReference type="Pfam" id="PF01872"/>
    </source>
</evidence>
<protein>
    <submittedName>
        <fullName evidence="2">Deaminase reductase</fullName>
    </submittedName>
</protein>
<dbReference type="Pfam" id="PF01872">
    <property type="entry name" value="RibD_C"/>
    <property type="match status" value="1"/>
</dbReference>
<reference evidence="2" key="1">
    <citation type="submission" date="2022-12" db="EMBL/GenBank/DDBJ databases">
        <title>Reference genome sequencing for broad-spectrum identification of bacterial and archaeal isolates by mass spectrometry.</title>
        <authorList>
            <person name="Sekiguchi Y."/>
            <person name="Tourlousse D.M."/>
        </authorList>
    </citation>
    <scope>NUCLEOTIDE SEQUENCE</scope>
    <source>
        <strain evidence="2">14</strain>
    </source>
</reference>
<keyword evidence="3" id="KW-1185">Reference proteome</keyword>
<dbReference type="InterPro" id="IPR002734">
    <property type="entry name" value="RibDG_C"/>
</dbReference>
<dbReference type="GO" id="GO:0008703">
    <property type="term" value="F:5-amino-6-(5-phosphoribosylamino)uracil reductase activity"/>
    <property type="evidence" value="ECO:0007669"/>
    <property type="project" value="InterPro"/>
</dbReference>
<evidence type="ECO:0000313" key="2">
    <source>
        <dbReference type="EMBL" id="GLI26406.1"/>
    </source>
</evidence>
<evidence type="ECO:0000313" key="3">
    <source>
        <dbReference type="Proteomes" id="UP001144396"/>
    </source>
</evidence>
<sequence length="202" mass="21160">MGTIMASMFTTIDGVYQAPGTPDEDPSGGFAHGGWQAPFAEAESGAEILADIDRLDALLLGRRTYDIFAGYWPAFGDANPIAAKFNAVPKFVASRTLTDPEWTGTEVLADAAQQAGALRDRFERVHVIGSGDLLRTLLDAGLVDELKLWVYPVALGSGKRLFDGAAPATYSPTSPPRAYASGAYSVTYAPAGPVATGDMGAA</sequence>
<dbReference type="GO" id="GO:0009231">
    <property type="term" value="P:riboflavin biosynthetic process"/>
    <property type="evidence" value="ECO:0007669"/>
    <property type="project" value="InterPro"/>
</dbReference>
<dbReference type="RefSeq" id="WP_281882403.1">
    <property type="nucleotide sequence ID" value="NZ_BSDP01000001.1"/>
</dbReference>
<accession>A0A9W6CUP6</accession>
<gene>
    <name evidence="2" type="ORF">ARHIZOSPH14_06480</name>
</gene>
<dbReference type="InterPro" id="IPR024072">
    <property type="entry name" value="DHFR-like_dom_sf"/>
</dbReference>